<accession>A0A7J6STZ9</accession>
<keyword evidence="5" id="KW-0560">Oxidoreductase</keyword>
<feature type="compositionally biased region" description="Low complexity" evidence="6">
    <location>
        <begin position="1"/>
        <end position="41"/>
    </location>
</feature>
<dbReference type="Gene3D" id="3.40.462.20">
    <property type="match status" value="1"/>
</dbReference>
<dbReference type="PANTHER" id="PTHR42973">
    <property type="entry name" value="BINDING OXIDOREDUCTASE, PUTATIVE (AFU_ORTHOLOGUE AFUA_1G17690)-RELATED"/>
    <property type="match status" value="1"/>
</dbReference>
<evidence type="ECO:0000256" key="3">
    <source>
        <dbReference type="ARBA" id="ARBA00022630"/>
    </source>
</evidence>
<feature type="non-terminal residue" evidence="8">
    <location>
        <position position="522"/>
    </location>
</feature>
<dbReference type="InterPro" id="IPR006094">
    <property type="entry name" value="Oxid_FAD_bind_N"/>
</dbReference>
<dbReference type="GO" id="GO:0071949">
    <property type="term" value="F:FAD binding"/>
    <property type="evidence" value="ECO:0007669"/>
    <property type="project" value="InterPro"/>
</dbReference>
<dbReference type="InterPro" id="IPR016166">
    <property type="entry name" value="FAD-bd_PCMH"/>
</dbReference>
<dbReference type="Gene3D" id="3.30.465.10">
    <property type="match status" value="1"/>
</dbReference>
<dbReference type="InterPro" id="IPR050416">
    <property type="entry name" value="FAD-linked_Oxidoreductase"/>
</dbReference>
<evidence type="ECO:0000256" key="4">
    <source>
        <dbReference type="ARBA" id="ARBA00022827"/>
    </source>
</evidence>
<reference evidence="8 9" key="1">
    <citation type="submission" date="2020-04" db="EMBL/GenBank/DDBJ databases">
        <title>Perkinsus olseni comparative genomics.</title>
        <authorList>
            <person name="Bogema D.R."/>
        </authorList>
    </citation>
    <scope>NUCLEOTIDE SEQUENCE [LARGE SCALE GENOMIC DNA]</scope>
    <source>
        <strain evidence="8">ATCC PRA-205</strain>
    </source>
</reference>
<evidence type="ECO:0000256" key="1">
    <source>
        <dbReference type="ARBA" id="ARBA00001974"/>
    </source>
</evidence>
<keyword evidence="4" id="KW-0274">FAD</keyword>
<dbReference type="PANTHER" id="PTHR42973:SF39">
    <property type="entry name" value="FAD-BINDING PCMH-TYPE DOMAIN-CONTAINING PROTEIN"/>
    <property type="match status" value="1"/>
</dbReference>
<dbReference type="SUPFAM" id="SSF56176">
    <property type="entry name" value="FAD-binding/transporter-associated domain-like"/>
    <property type="match status" value="1"/>
</dbReference>
<name>A0A7J6STZ9_PEROL</name>
<evidence type="ECO:0000256" key="2">
    <source>
        <dbReference type="ARBA" id="ARBA00005466"/>
    </source>
</evidence>
<dbReference type="InterPro" id="IPR036318">
    <property type="entry name" value="FAD-bd_PCMH-like_sf"/>
</dbReference>
<dbReference type="Proteomes" id="UP000574390">
    <property type="component" value="Unassembled WGS sequence"/>
</dbReference>
<proteinExistence type="inferred from homology"/>
<comment type="caution">
    <text evidence="8">The sequence shown here is derived from an EMBL/GenBank/DDBJ whole genome shotgun (WGS) entry which is preliminary data.</text>
</comment>
<protein>
    <recommendedName>
        <fullName evidence="7">FAD-binding PCMH-type domain-containing protein</fullName>
    </recommendedName>
</protein>
<dbReference type="PROSITE" id="PS51387">
    <property type="entry name" value="FAD_PCMH"/>
    <property type="match status" value="1"/>
</dbReference>
<dbReference type="Pfam" id="PF01565">
    <property type="entry name" value="FAD_binding_4"/>
    <property type="match status" value="1"/>
</dbReference>
<comment type="cofactor">
    <cofactor evidence="1">
        <name>FAD</name>
        <dbReference type="ChEBI" id="CHEBI:57692"/>
    </cofactor>
</comment>
<organism evidence="8 9">
    <name type="scientific">Perkinsus olseni</name>
    <name type="common">Perkinsus atlanticus</name>
    <dbReference type="NCBI Taxonomy" id="32597"/>
    <lineage>
        <taxon>Eukaryota</taxon>
        <taxon>Sar</taxon>
        <taxon>Alveolata</taxon>
        <taxon>Perkinsozoa</taxon>
        <taxon>Perkinsea</taxon>
        <taxon>Perkinsida</taxon>
        <taxon>Perkinsidae</taxon>
        <taxon>Perkinsus</taxon>
    </lineage>
</organism>
<sequence length="522" mass="55320">APVTTTEAPVTTTEAPVTTTEAPPTTTEAPPTTTEAPPTTTGDSSDCEEADRRCSESYPGSYCMRYKLPSVCWGSNELCTCDAGSSTTQPVTGGTCYEEDLRCASLKDGSYFFVGAPTMLSLLRVILASSVLVVRLVSLDVSSAIDRLVAALPGQVQTEGIPAPFNTRFDAANGYVPAAMVYVSSAEDIITALEICHDESAPVALRSSSGHSYIGQSTVNGGIVINFMELKGFEVSSEDGRYIAKLGSGLKLLEVYSRLARHDPPLGFAGSSRPTVGIAGLTAGGGYGFSSSKYGVAADRIVAAEVVVYNPEEDKFELVTATGYNEHSDLLFAVRGGMGGNYGALVSLSYDAFPVTNVVVLTGQDSDSDPSLQAQRIQAFQDFMHSDAAGPEFYGTVRLLGKGGVKYSAQCICDATGDCTACHAKLDAMQVVVGLPTAKRVEQDFGKAMWFWADCTADSFMDLYPSEGLVDISESELEKAMNKCWDFNTNLISSPFKAKSLFFSSGMPLEELTSLTEASAES</sequence>
<gene>
    <name evidence="8" type="ORF">FOZ62_001647</name>
</gene>
<evidence type="ECO:0000256" key="6">
    <source>
        <dbReference type="SAM" id="MobiDB-lite"/>
    </source>
</evidence>
<dbReference type="InterPro" id="IPR016169">
    <property type="entry name" value="FAD-bd_PCMH_sub2"/>
</dbReference>
<dbReference type="AlphaFoldDB" id="A0A7J6STZ9"/>
<evidence type="ECO:0000313" key="8">
    <source>
        <dbReference type="EMBL" id="KAF4736245.1"/>
    </source>
</evidence>
<feature type="non-terminal residue" evidence="8">
    <location>
        <position position="1"/>
    </location>
</feature>
<dbReference type="GO" id="GO:0016491">
    <property type="term" value="F:oxidoreductase activity"/>
    <property type="evidence" value="ECO:0007669"/>
    <property type="project" value="UniProtKB-KW"/>
</dbReference>
<dbReference type="EMBL" id="JABANM010012305">
    <property type="protein sequence ID" value="KAF4736245.1"/>
    <property type="molecule type" value="Genomic_DNA"/>
</dbReference>
<evidence type="ECO:0000259" key="7">
    <source>
        <dbReference type="PROSITE" id="PS51387"/>
    </source>
</evidence>
<feature type="region of interest" description="Disordered" evidence="6">
    <location>
        <begin position="1"/>
        <end position="51"/>
    </location>
</feature>
<comment type="similarity">
    <text evidence="2">Belongs to the oxygen-dependent FAD-linked oxidoreductase family.</text>
</comment>
<evidence type="ECO:0000313" key="9">
    <source>
        <dbReference type="Proteomes" id="UP000574390"/>
    </source>
</evidence>
<keyword evidence="3" id="KW-0285">Flavoprotein</keyword>
<feature type="domain" description="FAD-binding PCMH-type" evidence="7">
    <location>
        <begin position="173"/>
        <end position="355"/>
    </location>
</feature>
<evidence type="ECO:0000256" key="5">
    <source>
        <dbReference type="ARBA" id="ARBA00023002"/>
    </source>
</evidence>